<proteinExistence type="predicted"/>
<organism evidence="21 22">
    <name type="scientific">Dokdonia sinensis</name>
    <dbReference type="NCBI Taxonomy" id="2479847"/>
    <lineage>
        <taxon>Bacteria</taxon>
        <taxon>Pseudomonadati</taxon>
        <taxon>Bacteroidota</taxon>
        <taxon>Flavobacteriia</taxon>
        <taxon>Flavobacteriales</taxon>
        <taxon>Flavobacteriaceae</taxon>
        <taxon>Dokdonia</taxon>
    </lineage>
</organism>
<dbReference type="SUPFAM" id="SSF55874">
    <property type="entry name" value="ATPase domain of HSP90 chaperone/DNA topoisomerase II/histidine kinase"/>
    <property type="match status" value="1"/>
</dbReference>
<dbReference type="InterPro" id="IPR011712">
    <property type="entry name" value="Sig_transdc_His_kin_sub3_dim/P"/>
</dbReference>
<dbReference type="PRINTS" id="PR00344">
    <property type="entry name" value="BCTRLSENSOR"/>
</dbReference>
<keyword evidence="14" id="KW-0408">Iron</keyword>
<evidence type="ECO:0000256" key="11">
    <source>
        <dbReference type="ARBA" id="ARBA00022741"/>
    </source>
</evidence>
<evidence type="ECO:0000256" key="15">
    <source>
        <dbReference type="ARBA" id="ARBA00023012"/>
    </source>
</evidence>
<dbReference type="Gene3D" id="1.20.5.1930">
    <property type="match status" value="1"/>
</dbReference>
<dbReference type="GO" id="GO:0046872">
    <property type="term" value="F:metal ion binding"/>
    <property type="evidence" value="ECO:0007669"/>
    <property type="project" value="UniProtKB-KW"/>
</dbReference>
<dbReference type="EC" id="2.7.13.3" evidence="4"/>
<dbReference type="GO" id="GO:0005524">
    <property type="term" value="F:ATP binding"/>
    <property type="evidence" value="ECO:0007669"/>
    <property type="project" value="UniProtKB-KW"/>
</dbReference>
<evidence type="ECO:0000256" key="16">
    <source>
        <dbReference type="ARBA" id="ARBA00023014"/>
    </source>
</evidence>
<evidence type="ECO:0000256" key="6">
    <source>
        <dbReference type="ARBA" id="ARBA00022485"/>
    </source>
</evidence>
<dbReference type="Pfam" id="PF07730">
    <property type="entry name" value="HisKA_3"/>
    <property type="match status" value="1"/>
</dbReference>
<dbReference type="InterPro" id="IPR036890">
    <property type="entry name" value="HATPase_C_sf"/>
</dbReference>
<dbReference type="RefSeq" id="WP_121917868.1">
    <property type="nucleotide sequence ID" value="NZ_REFV01000011.1"/>
</dbReference>
<evidence type="ECO:0000256" key="17">
    <source>
        <dbReference type="ARBA" id="ARBA00024827"/>
    </source>
</evidence>
<keyword evidence="19" id="KW-0812">Transmembrane</keyword>
<dbReference type="Proteomes" id="UP000281985">
    <property type="component" value="Unassembled WGS sequence"/>
</dbReference>
<comment type="caution">
    <text evidence="21">The sequence shown here is derived from an EMBL/GenBank/DDBJ whole genome shotgun (WGS) entry which is preliminary data.</text>
</comment>
<keyword evidence="11" id="KW-0547">Nucleotide-binding</keyword>
<dbReference type="GO" id="GO:0000155">
    <property type="term" value="F:phosphorelay sensor kinase activity"/>
    <property type="evidence" value="ECO:0007669"/>
    <property type="project" value="InterPro"/>
</dbReference>
<dbReference type="InterPro" id="IPR050482">
    <property type="entry name" value="Sensor_HK_TwoCompSys"/>
</dbReference>
<comment type="catalytic activity">
    <reaction evidence="1">
        <text>ATP + protein L-histidine = ADP + protein N-phospho-L-histidine.</text>
        <dbReference type="EC" id="2.7.13.3"/>
    </reaction>
</comment>
<keyword evidence="19" id="KW-0472">Membrane</keyword>
<keyword evidence="6" id="KW-0004">4Fe-4S</keyword>
<evidence type="ECO:0000313" key="22">
    <source>
        <dbReference type="Proteomes" id="UP000281985"/>
    </source>
</evidence>
<evidence type="ECO:0000259" key="20">
    <source>
        <dbReference type="PROSITE" id="PS50109"/>
    </source>
</evidence>
<evidence type="ECO:0000256" key="1">
    <source>
        <dbReference type="ARBA" id="ARBA00000085"/>
    </source>
</evidence>
<sequence length="624" mass="71240">MRLKNLRYHISLILILASISLSFGQNVLGEFFQYSQNGYFVKAQNTLAEIKDQELNEVLRYHLDILKIGPNTRLLDDVSKYTHPESKIICKINNGIIEFAYLGNELKSFQLLRQALEESMALNNRVLACESLKYILEIYERFHFAAEDISYTYFIDTYKQLAYNEVEYNIAQFYDYRITQRFQFKNPEIVIDKYKKLKNSLEKLSSPIYAIRRDNTHFVHHLQYSGNKDSAYFYINRALDSLKAPRGFFEKERLIATQINLAAYLIDANKVKQGLDVLNKLNIPEDGFLNQSLHRFAVYREHLAYKKLGDSLSSFKYMNEFLNEELKLNQTKNIQIISEYETKYQTAQKEKQIIAEKADKERNLNIAIGLAFLLILLTIIGVLLYRNSKRNERIAEQEKAIQIQKTEKALKEKEIETINAMVSGQEKERQRLAGELHDNLGGTLAALKMHVGNIENTIEQGKSPTLSLAKMTTLLSAAYTQVRGIAHEKNSGVMAKNGLLPAIEKLANTISSSQGLQIEVQDFGLEDRLSNDLEITIFRIIQELITNIIKHSNATEATVSLTQHDKELNIMVEDNGVGFKVGKLTSSNGMGLGSIERRVEHLEGTMEVDSSPGKGTNIIIDIPL</sequence>
<evidence type="ECO:0000256" key="18">
    <source>
        <dbReference type="ARBA" id="ARBA00030800"/>
    </source>
</evidence>
<evidence type="ECO:0000256" key="5">
    <source>
        <dbReference type="ARBA" id="ARBA00017322"/>
    </source>
</evidence>
<keyword evidence="7" id="KW-0963">Cytoplasm</keyword>
<dbReference type="GO" id="GO:0046983">
    <property type="term" value="F:protein dimerization activity"/>
    <property type="evidence" value="ECO:0007669"/>
    <property type="project" value="InterPro"/>
</dbReference>
<dbReference type="Gene3D" id="3.30.565.10">
    <property type="entry name" value="Histidine kinase-like ATPase, C-terminal domain"/>
    <property type="match status" value="1"/>
</dbReference>
<dbReference type="PANTHER" id="PTHR24421:SF10">
    <property type="entry name" value="NITRATE_NITRITE SENSOR PROTEIN NARQ"/>
    <property type="match status" value="1"/>
</dbReference>
<evidence type="ECO:0000256" key="14">
    <source>
        <dbReference type="ARBA" id="ARBA00023004"/>
    </source>
</evidence>
<keyword evidence="22" id="KW-1185">Reference proteome</keyword>
<dbReference type="InterPro" id="IPR004358">
    <property type="entry name" value="Sig_transdc_His_kin-like_C"/>
</dbReference>
<dbReference type="GO" id="GO:0005737">
    <property type="term" value="C:cytoplasm"/>
    <property type="evidence" value="ECO:0007669"/>
    <property type="project" value="UniProtKB-SubCell"/>
</dbReference>
<dbReference type="InterPro" id="IPR005467">
    <property type="entry name" value="His_kinase_dom"/>
</dbReference>
<evidence type="ECO:0000256" key="19">
    <source>
        <dbReference type="SAM" id="Phobius"/>
    </source>
</evidence>
<dbReference type="GO" id="GO:0051539">
    <property type="term" value="F:4 iron, 4 sulfur cluster binding"/>
    <property type="evidence" value="ECO:0007669"/>
    <property type="project" value="UniProtKB-KW"/>
</dbReference>
<feature type="domain" description="Histidine kinase" evidence="20">
    <location>
        <begin position="537"/>
        <end position="624"/>
    </location>
</feature>
<dbReference type="Pfam" id="PF02518">
    <property type="entry name" value="HATPase_c"/>
    <property type="match status" value="1"/>
</dbReference>
<keyword evidence="8" id="KW-0597">Phosphoprotein</keyword>
<evidence type="ECO:0000256" key="2">
    <source>
        <dbReference type="ARBA" id="ARBA00001966"/>
    </source>
</evidence>
<evidence type="ECO:0000256" key="12">
    <source>
        <dbReference type="ARBA" id="ARBA00022777"/>
    </source>
</evidence>
<dbReference type="PANTHER" id="PTHR24421">
    <property type="entry name" value="NITRATE/NITRITE SENSOR PROTEIN NARX-RELATED"/>
    <property type="match status" value="1"/>
</dbReference>
<keyword evidence="16" id="KW-0411">Iron-sulfur</keyword>
<evidence type="ECO:0000256" key="4">
    <source>
        <dbReference type="ARBA" id="ARBA00012438"/>
    </source>
</evidence>
<dbReference type="CDD" id="cd16917">
    <property type="entry name" value="HATPase_UhpB-NarQ-NarX-like"/>
    <property type="match status" value="1"/>
</dbReference>
<evidence type="ECO:0000256" key="8">
    <source>
        <dbReference type="ARBA" id="ARBA00022553"/>
    </source>
</evidence>
<dbReference type="InterPro" id="IPR003594">
    <property type="entry name" value="HATPase_dom"/>
</dbReference>
<evidence type="ECO:0000256" key="10">
    <source>
        <dbReference type="ARBA" id="ARBA00022723"/>
    </source>
</evidence>
<keyword evidence="12 21" id="KW-0418">Kinase</keyword>
<keyword evidence="10" id="KW-0479">Metal-binding</keyword>
<comment type="cofactor">
    <cofactor evidence="2">
        <name>[4Fe-4S] cluster</name>
        <dbReference type="ChEBI" id="CHEBI:49883"/>
    </cofactor>
</comment>
<gene>
    <name evidence="21" type="ORF">EAX61_11630</name>
</gene>
<evidence type="ECO:0000313" key="21">
    <source>
        <dbReference type="EMBL" id="RMB57390.1"/>
    </source>
</evidence>
<evidence type="ECO:0000256" key="7">
    <source>
        <dbReference type="ARBA" id="ARBA00022490"/>
    </source>
</evidence>
<protein>
    <recommendedName>
        <fullName evidence="5">Oxygen sensor histidine kinase NreB</fullName>
        <ecNumber evidence="4">2.7.13.3</ecNumber>
    </recommendedName>
    <alternativeName>
        <fullName evidence="18">Nitrogen regulation protein B</fullName>
    </alternativeName>
</protein>
<dbReference type="SMART" id="SM00387">
    <property type="entry name" value="HATPase_c"/>
    <property type="match status" value="1"/>
</dbReference>
<evidence type="ECO:0000256" key="13">
    <source>
        <dbReference type="ARBA" id="ARBA00022840"/>
    </source>
</evidence>
<accession>A0A3M0FXB5</accession>
<name>A0A3M0FXB5_9FLAO</name>
<keyword evidence="9" id="KW-0808">Transferase</keyword>
<dbReference type="PROSITE" id="PS50109">
    <property type="entry name" value="HIS_KIN"/>
    <property type="match status" value="1"/>
</dbReference>
<feature type="transmembrane region" description="Helical" evidence="19">
    <location>
        <begin position="366"/>
        <end position="385"/>
    </location>
</feature>
<comment type="subcellular location">
    <subcellularLocation>
        <location evidence="3">Cytoplasm</location>
    </subcellularLocation>
</comment>
<keyword evidence="15" id="KW-0902">Two-component regulatory system</keyword>
<evidence type="ECO:0000256" key="9">
    <source>
        <dbReference type="ARBA" id="ARBA00022679"/>
    </source>
</evidence>
<dbReference type="AlphaFoldDB" id="A0A3M0FXB5"/>
<dbReference type="GO" id="GO:0016020">
    <property type="term" value="C:membrane"/>
    <property type="evidence" value="ECO:0007669"/>
    <property type="project" value="InterPro"/>
</dbReference>
<reference evidence="21 22" key="1">
    <citation type="submission" date="2018-10" db="EMBL/GenBank/DDBJ databases">
        <title>Dokdonia luteus sp. nov., isolated from sea water.</title>
        <authorList>
            <person name="Zhou L.Y."/>
            <person name="Du Z.J."/>
        </authorList>
    </citation>
    <scope>NUCLEOTIDE SEQUENCE [LARGE SCALE GENOMIC DNA]</scope>
    <source>
        <strain evidence="21 22">SH27</strain>
    </source>
</reference>
<dbReference type="EMBL" id="REFV01000011">
    <property type="protein sequence ID" value="RMB57390.1"/>
    <property type="molecule type" value="Genomic_DNA"/>
</dbReference>
<keyword evidence="13" id="KW-0067">ATP-binding</keyword>
<evidence type="ECO:0000256" key="3">
    <source>
        <dbReference type="ARBA" id="ARBA00004496"/>
    </source>
</evidence>
<dbReference type="OrthoDB" id="9760839at2"/>
<comment type="function">
    <text evidence="17">Member of the two-component regulatory system NreB/NreC involved in the control of dissimilatory nitrate/nitrite reduction in response to oxygen. NreB functions as a direct oxygen sensor histidine kinase which is autophosphorylated, in the absence of oxygen, probably at the conserved histidine residue, and transfers its phosphate group probably to a conserved aspartate residue of NreC. NreB/NreC activates the expression of the nitrate (narGHJI) and nitrite (nir) reductase operons, as well as the putative nitrate transporter gene narT.</text>
</comment>
<keyword evidence="19" id="KW-1133">Transmembrane helix</keyword>